<dbReference type="HOGENOM" id="CLU_2085116_0_0_1"/>
<dbReference type="AlphaFoldDB" id="A0A0C3C3M8"/>
<reference evidence="2" key="2">
    <citation type="submission" date="2015-01" db="EMBL/GenBank/DDBJ databases">
        <title>Evolutionary Origins and Diversification of the Mycorrhizal Mutualists.</title>
        <authorList>
            <consortium name="DOE Joint Genome Institute"/>
            <consortium name="Mycorrhizal Genomics Consortium"/>
            <person name="Kohler A."/>
            <person name="Kuo A."/>
            <person name="Nagy L.G."/>
            <person name="Floudas D."/>
            <person name="Copeland A."/>
            <person name="Barry K.W."/>
            <person name="Cichocki N."/>
            <person name="Veneault-Fourrey C."/>
            <person name="LaButti K."/>
            <person name="Lindquist E.A."/>
            <person name="Lipzen A."/>
            <person name="Lundell T."/>
            <person name="Morin E."/>
            <person name="Murat C."/>
            <person name="Riley R."/>
            <person name="Ohm R."/>
            <person name="Sun H."/>
            <person name="Tunlid A."/>
            <person name="Henrissat B."/>
            <person name="Grigoriev I.V."/>
            <person name="Hibbett D.S."/>
            <person name="Martin F."/>
        </authorList>
    </citation>
    <scope>NUCLEOTIDE SEQUENCE [LARGE SCALE GENOMIC DNA]</scope>
    <source>
        <strain evidence="2">h7</strain>
    </source>
</reference>
<evidence type="ECO:0000313" key="1">
    <source>
        <dbReference type="EMBL" id="KIM38176.1"/>
    </source>
</evidence>
<sequence>MLHPITRQRKGGHVVLVFCDSYFCCAREELGVKSVFRTPDGSELFSLIILVSKCAIGAGRHATRNIDRNPVVLSIRCSTTLHTDLEHLCYFVCSPFSDSTSRIFRCYSPKEARMSTR</sequence>
<gene>
    <name evidence="1" type="ORF">M413DRAFT_247432</name>
</gene>
<reference evidence="1 2" key="1">
    <citation type="submission" date="2014-04" db="EMBL/GenBank/DDBJ databases">
        <authorList>
            <consortium name="DOE Joint Genome Institute"/>
            <person name="Kuo A."/>
            <person name="Gay G."/>
            <person name="Dore J."/>
            <person name="Kohler A."/>
            <person name="Nagy L.G."/>
            <person name="Floudas D."/>
            <person name="Copeland A."/>
            <person name="Barry K.W."/>
            <person name="Cichocki N."/>
            <person name="Veneault-Fourrey C."/>
            <person name="LaButti K."/>
            <person name="Lindquist E.A."/>
            <person name="Lipzen A."/>
            <person name="Lundell T."/>
            <person name="Morin E."/>
            <person name="Murat C."/>
            <person name="Sun H."/>
            <person name="Tunlid A."/>
            <person name="Henrissat B."/>
            <person name="Grigoriev I.V."/>
            <person name="Hibbett D.S."/>
            <person name="Martin F."/>
            <person name="Nordberg H.P."/>
            <person name="Cantor M.N."/>
            <person name="Hua S.X."/>
        </authorList>
    </citation>
    <scope>NUCLEOTIDE SEQUENCE [LARGE SCALE GENOMIC DNA]</scope>
    <source>
        <strain evidence="2">h7</strain>
    </source>
</reference>
<keyword evidence="2" id="KW-1185">Reference proteome</keyword>
<protein>
    <submittedName>
        <fullName evidence="1">Uncharacterized protein</fullName>
    </submittedName>
</protein>
<dbReference type="Proteomes" id="UP000053424">
    <property type="component" value="Unassembled WGS sequence"/>
</dbReference>
<proteinExistence type="predicted"/>
<accession>A0A0C3C3M8</accession>
<name>A0A0C3C3M8_HEBCY</name>
<dbReference type="EMBL" id="KN831792">
    <property type="protein sequence ID" value="KIM38176.1"/>
    <property type="molecule type" value="Genomic_DNA"/>
</dbReference>
<evidence type="ECO:0000313" key="2">
    <source>
        <dbReference type="Proteomes" id="UP000053424"/>
    </source>
</evidence>
<organism evidence="1 2">
    <name type="scientific">Hebeloma cylindrosporum</name>
    <dbReference type="NCBI Taxonomy" id="76867"/>
    <lineage>
        <taxon>Eukaryota</taxon>
        <taxon>Fungi</taxon>
        <taxon>Dikarya</taxon>
        <taxon>Basidiomycota</taxon>
        <taxon>Agaricomycotina</taxon>
        <taxon>Agaricomycetes</taxon>
        <taxon>Agaricomycetidae</taxon>
        <taxon>Agaricales</taxon>
        <taxon>Agaricineae</taxon>
        <taxon>Hymenogastraceae</taxon>
        <taxon>Hebeloma</taxon>
    </lineage>
</organism>